<dbReference type="Proteomes" id="UP000051412">
    <property type="component" value="Unassembled WGS sequence"/>
</dbReference>
<gene>
    <name evidence="7" type="ORF">FD32_GL001254</name>
</gene>
<dbReference type="InterPro" id="IPR006139">
    <property type="entry name" value="D-isomer_2_OHA_DH_cat_dom"/>
</dbReference>
<feature type="domain" description="D-isomer specific 2-hydroxyacid dehydrogenase NAD-binding" evidence="6">
    <location>
        <begin position="117"/>
        <end position="295"/>
    </location>
</feature>
<evidence type="ECO:0000313" key="8">
    <source>
        <dbReference type="Proteomes" id="UP000051412"/>
    </source>
</evidence>
<keyword evidence="3" id="KW-0520">NAD</keyword>
<evidence type="ECO:0000313" key="7">
    <source>
        <dbReference type="EMBL" id="KRM29676.1"/>
    </source>
</evidence>
<protein>
    <submittedName>
        <fullName evidence="7">D-isomer specific 2-hydroxyacid dehydrogenase family protein</fullName>
    </submittedName>
</protein>
<dbReference type="InterPro" id="IPR050857">
    <property type="entry name" value="D-2-hydroxyacid_DH"/>
</dbReference>
<evidence type="ECO:0000256" key="4">
    <source>
        <dbReference type="RuleBase" id="RU003719"/>
    </source>
</evidence>
<comment type="caution">
    <text evidence="7">The sequence shown here is derived from an EMBL/GenBank/DDBJ whole genome shotgun (WGS) entry which is preliminary data.</text>
</comment>
<dbReference type="Gene3D" id="3.40.50.720">
    <property type="entry name" value="NAD(P)-binding Rossmann-like Domain"/>
    <property type="match status" value="2"/>
</dbReference>
<accession>A0A0R1XSU9</accession>
<dbReference type="SUPFAM" id="SSF52283">
    <property type="entry name" value="Formate/glycerate dehydrogenase catalytic domain-like"/>
    <property type="match status" value="1"/>
</dbReference>
<dbReference type="STRING" id="1423782.FD32_GL001254"/>
<dbReference type="EMBL" id="AZGM01000021">
    <property type="protein sequence ID" value="KRM29676.1"/>
    <property type="molecule type" value="Genomic_DNA"/>
</dbReference>
<dbReference type="GO" id="GO:0016616">
    <property type="term" value="F:oxidoreductase activity, acting on the CH-OH group of donors, NAD or NADP as acceptor"/>
    <property type="evidence" value="ECO:0007669"/>
    <property type="project" value="InterPro"/>
</dbReference>
<reference evidence="7 8" key="1">
    <citation type="journal article" date="2015" name="Genome Announc.">
        <title>Expanding the biotechnology potential of lactobacilli through comparative genomics of 213 strains and associated genera.</title>
        <authorList>
            <person name="Sun Z."/>
            <person name="Harris H.M."/>
            <person name="McCann A."/>
            <person name="Guo C."/>
            <person name="Argimon S."/>
            <person name="Zhang W."/>
            <person name="Yang X."/>
            <person name="Jeffery I.B."/>
            <person name="Cooney J.C."/>
            <person name="Kagawa T.F."/>
            <person name="Liu W."/>
            <person name="Song Y."/>
            <person name="Salvetti E."/>
            <person name="Wrobel A."/>
            <person name="Rasinkangas P."/>
            <person name="Parkhill J."/>
            <person name="Rea M.C."/>
            <person name="O'Sullivan O."/>
            <person name="Ritari J."/>
            <person name="Douillard F.P."/>
            <person name="Paul Ross R."/>
            <person name="Yang R."/>
            <person name="Briner A.E."/>
            <person name="Felis G.E."/>
            <person name="de Vos W.M."/>
            <person name="Barrangou R."/>
            <person name="Klaenhammer T.R."/>
            <person name="Caufield P.W."/>
            <person name="Cui Y."/>
            <person name="Zhang H."/>
            <person name="O'Toole P.W."/>
        </authorList>
    </citation>
    <scope>NUCLEOTIDE SEQUENCE [LARGE SCALE GENOMIC DNA]</scope>
    <source>
        <strain evidence="7 8">DSM 6035</strain>
    </source>
</reference>
<evidence type="ECO:0000256" key="1">
    <source>
        <dbReference type="ARBA" id="ARBA00005854"/>
    </source>
</evidence>
<keyword evidence="8" id="KW-1185">Reference proteome</keyword>
<organism evidence="7 8">
    <name type="scientific">Limosilactobacillus panis DSM 6035</name>
    <dbReference type="NCBI Taxonomy" id="1423782"/>
    <lineage>
        <taxon>Bacteria</taxon>
        <taxon>Bacillati</taxon>
        <taxon>Bacillota</taxon>
        <taxon>Bacilli</taxon>
        <taxon>Lactobacillales</taxon>
        <taxon>Lactobacillaceae</taxon>
        <taxon>Limosilactobacillus</taxon>
    </lineage>
</organism>
<dbReference type="PATRIC" id="fig|1423782.4.peg.1310"/>
<comment type="similarity">
    <text evidence="1 4">Belongs to the D-isomer specific 2-hydroxyacid dehydrogenase family.</text>
</comment>
<dbReference type="PANTHER" id="PTHR42789">
    <property type="entry name" value="D-ISOMER SPECIFIC 2-HYDROXYACID DEHYDROGENASE FAMILY PROTEIN (AFU_ORTHOLOGUE AFUA_6G10090)"/>
    <property type="match status" value="1"/>
</dbReference>
<dbReference type="SUPFAM" id="SSF51735">
    <property type="entry name" value="NAD(P)-binding Rossmann-fold domains"/>
    <property type="match status" value="1"/>
</dbReference>
<proteinExistence type="inferred from homology"/>
<evidence type="ECO:0000256" key="3">
    <source>
        <dbReference type="ARBA" id="ARBA00023027"/>
    </source>
</evidence>
<dbReference type="PANTHER" id="PTHR42789:SF1">
    <property type="entry name" value="D-ISOMER SPECIFIC 2-HYDROXYACID DEHYDROGENASE FAMILY PROTEIN (AFU_ORTHOLOGUE AFUA_6G10090)"/>
    <property type="match status" value="1"/>
</dbReference>
<dbReference type="AlphaFoldDB" id="A0A0R1XSU9"/>
<dbReference type="InterPro" id="IPR006140">
    <property type="entry name" value="D-isomer_DH_NAD-bd"/>
</dbReference>
<keyword evidence="2 4" id="KW-0560">Oxidoreductase</keyword>
<dbReference type="Pfam" id="PF02826">
    <property type="entry name" value="2-Hacid_dh_C"/>
    <property type="match status" value="1"/>
</dbReference>
<dbReference type="InterPro" id="IPR029753">
    <property type="entry name" value="D-isomer_DH_CS"/>
</dbReference>
<dbReference type="PROSITE" id="PS00670">
    <property type="entry name" value="D_2_HYDROXYACID_DH_2"/>
    <property type="match status" value="1"/>
</dbReference>
<dbReference type="FunFam" id="3.40.50.720:FF:000203">
    <property type="entry name" value="D-3-phosphoglycerate dehydrogenase (SerA)"/>
    <property type="match status" value="1"/>
</dbReference>
<evidence type="ECO:0000259" key="6">
    <source>
        <dbReference type="Pfam" id="PF02826"/>
    </source>
</evidence>
<evidence type="ECO:0000259" key="5">
    <source>
        <dbReference type="Pfam" id="PF00389"/>
    </source>
</evidence>
<dbReference type="Pfam" id="PF00389">
    <property type="entry name" value="2-Hacid_dh"/>
    <property type="match status" value="1"/>
</dbReference>
<dbReference type="InterPro" id="IPR036291">
    <property type="entry name" value="NAD(P)-bd_dom_sf"/>
</dbReference>
<evidence type="ECO:0000256" key="2">
    <source>
        <dbReference type="ARBA" id="ARBA00023002"/>
    </source>
</evidence>
<feature type="domain" description="D-isomer specific 2-hydroxyacid dehydrogenase catalytic" evidence="5">
    <location>
        <begin position="16"/>
        <end position="327"/>
    </location>
</feature>
<dbReference type="GO" id="GO:0051287">
    <property type="term" value="F:NAD binding"/>
    <property type="evidence" value="ECO:0007669"/>
    <property type="project" value="InterPro"/>
</dbReference>
<sequence length="328" mass="35940">MEILKTGGNLMARAKILITGDIPEAGLQELRQNFDVFDNAAVTDRSWVLRHLHEFDGMILSGTKGDRELLDAGTNLKIISTKGDGFDNVDIDYAKQKGIVVAHCSRSVRYSTAETALGLILATARRFHFYDHAIREGKWLDVSNPKYMGMNLAGETLGIYGYGGIGGQVAKFCQVLGMKVLYNKRHRLPAEEEKQRKIEYADFATLVKEADILSLHAPATPETAGVFNKAVFKQMKKTALLVNVARGSLVKEDDLVWALETGEIAGAGLDVYEHEPKVTAALRKLDNVVLLPHVGTGTTAARVAMAKEASQNLISYLRDGVAINQVNK</sequence>
<name>A0A0R1XSU9_9LACO</name>